<accession>G3AX98</accession>
<evidence type="ECO:0008006" key="10">
    <source>
        <dbReference type="Google" id="ProtNLM"/>
    </source>
</evidence>
<evidence type="ECO:0000256" key="3">
    <source>
        <dbReference type="ARBA" id="ARBA00022723"/>
    </source>
</evidence>
<keyword evidence="3" id="KW-0479">Metal-binding</keyword>
<evidence type="ECO:0000313" key="8">
    <source>
        <dbReference type="EMBL" id="EGV66726.1"/>
    </source>
</evidence>
<dbReference type="GO" id="GO:0046872">
    <property type="term" value="F:metal ion binding"/>
    <property type="evidence" value="ECO:0007669"/>
    <property type="project" value="UniProtKB-KW"/>
</dbReference>
<evidence type="ECO:0000256" key="1">
    <source>
        <dbReference type="ARBA" id="ARBA00001917"/>
    </source>
</evidence>
<organism evidence="9">
    <name type="scientific">Candida tenuis (strain ATCC 10573 / BCRC 21748 / CBS 615 / JCM 9827 / NBRC 10315 / NRRL Y-1498 / VKM Y-70)</name>
    <name type="common">Yeast</name>
    <name type="synonym">Yamadazyma tenuis</name>
    <dbReference type="NCBI Taxonomy" id="590646"/>
    <lineage>
        <taxon>Eukaryota</taxon>
        <taxon>Fungi</taxon>
        <taxon>Dikarya</taxon>
        <taxon>Ascomycota</taxon>
        <taxon>Saccharomycotina</taxon>
        <taxon>Pichiomycetes</taxon>
        <taxon>Debaryomycetaceae</taxon>
        <taxon>Yamadazyma</taxon>
    </lineage>
</organism>
<dbReference type="OrthoDB" id="1925334at2759"/>
<reference evidence="8 9" key="1">
    <citation type="journal article" date="2011" name="Proc. Natl. Acad. Sci. U.S.A.">
        <title>Comparative genomics of xylose-fermenting fungi for enhanced biofuel production.</title>
        <authorList>
            <person name="Wohlbach D.J."/>
            <person name="Kuo A."/>
            <person name="Sato T.K."/>
            <person name="Potts K.M."/>
            <person name="Salamov A.A."/>
            <person name="LaButti K.M."/>
            <person name="Sun H."/>
            <person name="Clum A."/>
            <person name="Pangilinan J.L."/>
            <person name="Lindquist E.A."/>
            <person name="Lucas S."/>
            <person name="Lapidus A."/>
            <person name="Jin M."/>
            <person name="Gunawan C."/>
            <person name="Balan V."/>
            <person name="Dale B.E."/>
            <person name="Jeffries T.W."/>
            <person name="Zinkel R."/>
            <person name="Barry K.W."/>
            <person name="Grigoriev I.V."/>
            <person name="Gasch A.P."/>
        </authorList>
    </citation>
    <scope>NUCLEOTIDE SEQUENCE [LARGE SCALE GENOMIC DNA]</scope>
    <source>
        <strain evidence="9">ATCC 10573 / BCRC 21748 / CBS 615 / JCM 9827 / NBRC 10315 / NRRL Y-1498 / VKM Y-70</strain>
    </source>
</reference>
<dbReference type="Pfam" id="PF00173">
    <property type="entry name" value="Cyt-b5"/>
    <property type="match status" value="1"/>
</dbReference>
<evidence type="ECO:0000313" key="9">
    <source>
        <dbReference type="Proteomes" id="UP000000707"/>
    </source>
</evidence>
<protein>
    <recommendedName>
        <fullName evidence="10">Cytochrome b2, mitochondrial</fullName>
    </recommendedName>
</protein>
<feature type="domain" description="FMN hydroxy acid dehydrogenase" evidence="7">
    <location>
        <begin position="155"/>
        <end position="511"/>
    </location>
</feature>
<dbReference type="GO" id="GO:0006089">
    <property type="term" value="P:lactate metabolic process"/>
    <property type="evidence" value="ECO:0007669"/>
    <property type="project" value="TreeGrafter"/>
</dbReference>
<sequence length="544" mass="62090">MIKNFTRFTRINKPNFLKFRRAKVTDSKIEDGADILYWNRLTQRQYNSINNDVFVTDLVSVDEVLRHNKPDDCWIAINGKVFDVTKFLLMHPGGKERILKLAGRDATKDFGQIHSKDILDKMVEFIDLIGTLDGEFEEFDTEEDLIIRENMANKPSINSIFNLSDFEYVAKKVLPSTIYTYFSTGASDEFSMRENHYAYSRVFFRPKILQEIGPPETKTQFFDLDVSIPVYITAFAGARYANPLGERNLQRAAYNANVIQMVPKFLSYTLDEFFREVPKDQRLWYQLQFDTQEELDNCQNTIRKIESYGNVKGLFINVDLADLGNREKDSKKRLEDLDIATELTAFANNGNVNYPKSFSWKNIEQIKKMTDIPIALKGVQRGEDVVIAAQKGLKAVIISNHGGRQLDFSRPPLEVLAEANRMLKERGLQDKIELYVDGGIRRGSDIIKAICLGAKGVGLGRPFLYSMAGYGEEGVAKVFQILETEMKNNMKLLGVDKIEDLNEDLIDSSNLKFRSAVVNNDRLYDGIYESLGPPIFKNSVVGRV</sequence>
<evidence type="ECO:0000259" key="7">
    <source>
        <dbReference type="PROSITE" id="PS51349"/>
    </source>
</evidence>
<dbReference type="InterPro" id="IPR013785">
    <property type="entry name" value="Aldolase_TIM"/>
</dbReference>
<dbReference type="PROSITE" id="PS00191">
    <property type="entry name" value="CYTOCHROME_B5_1"/>
    <property type="match status" value="1"/>
</dbReference>
<dbReference type="PROSITE" id="PS50255">
    <property type="entry name" value="CYTOCHROME_B5_2"/>
    <property type="match status" value="1"/>
</dbReference>
<dbReference type="InterPro" id="IPR008259">
    <property type="entry name" value="FMN_hydac_DH_AS"/>
</dbReference>
<dbReference type="InterPro" id="IPR000262">
    <property type="entry name" value="FMN-dep_DH"/>
</dbReference>
<keyword evidence="9" id="KW-1185">Reference proteome</keyword>
<evidence type="ECO:0000256" key="5">
    <source>
        <dbReference type="ARBA" id="ARBA00023004"/>
    </source>
</evidence>
<dbReference type="PRINTS" id="PR00363">
    <property type="entry name" value="CYTOCHROMEB5"/>
</dbReference>
<dbReference type="InterPro" id="IPR037396">
    <property type="entry name" value="FMN_HAD"/>
</dbReference>
<dbReference type="HOGENOM" id="CLU_020639_1_1_1"/>
<dbReference type="Gene3D" id="3.20.20.70">
    <property type="entry name" value="Aldolase class I"/>
    <property type="match status" value="1"/>
</dbReference>
<evidence type="ECO:0000256" key="2">
    <source>
        <dbReference type="ARBA" id="ARBA00022617"/>
    </source>
</evidence>
<dbReference type="GO" id="GO:0004460">
    <property type="term" value="F:L-lactate dehydrogenase (cytochrome) activity"/>
    <property type="evidence" value="ECO:0007669"/>
    <property type="project" value="TreeGrafter"/>
</dbReference>
<dbReference type="InterPro" id="IPR036400">
    <property type="entry name" value="Cyt_B5-like_heme/steroid_sf"/>
</dbReference>
<gene>
    <name evidence="8" type="ORF">CANTEDRAFT_129077</name>
</gene>
<comment type="cofactor">
    <cofactor evidence="1">
        <name>FMN</name>
        <dbReference type="ChEBI" id="CHEBI:58210"/>
    </cofactor>
</comment>
<dbReference type="STRING" id="590646.G3AX98"/>
<dbReference type="PROSITE" id="PS00557">
    <property type="entry name" value="FMN_HYDROXY_ACID_DH_1"/>
    <property type="match status" value="1"/>
</dbReference>
<dbReference type="EMBL" id="GL996510">
    <property type="protein sequence ID" value="EGV66726.1"/>
    <property type="molecule type" value="Genomic_DNA"/>
</dbReference>
<keyword evidence="5" id="KW-0408">Iron</keyword>
<dbReference type="Proteomes" id="UP000000707">
    <property type="component" value="Unassembled WGS sequence"/>
</dbReference>
<evidence type="ECO:0000256" key="4">
    <source>
        <dbReference type="ARBA" id="ARBA00023002"/>
    </source>
</evidence>
<feature type="domain" description="Cytochrome b5 heme-binding" evidence="6">
    <location>
        <begin position="56"/>
        <end position="133"/>
    </location>
</feature>
<dbReference type="InterPro" id="IPR018506">
    <property type="entry name" value="Cyt_B5_heme-BS"/>
</dbReference>
<dbReference type="InterPro" id="IPR001199">
    <property type="entry name" value="Cyt_B5-like_heme/steroid-bd"/>
</dbReference>
<dbReference type="PROSITE" id="PS51349">
    <property type="entry name" value="FMN_HYDROXY_ACID_DH_2"/>
    <property type="match status" value="1"/>
</dbReference>
<dbReference type="eggNOG" id="KOG0538">
    <property type="taxonomic scope" value="Eukaryota"/>
</dbReference>
<keyword evidence="2" id="KW-0349">Heme</keyword>
<dbReference type="eggNOG" id="KOG0537">
    <property type="taxonomic scope" value="Eukaryota"/>
</dbReference>
<dbReference type="Pfam" id="PF01070">
    <property type="entry name" value="FMN_dh"/>
    <property type="match status" value="1"/>
</dbReference>
<dbReference type="Gene3D" id="3.10.120.10">
    <property type="entry name" value="Cytochrome b5-like heme/steroid binding domain"/>
    <property type="match status" value="1"/>
</dbReference>
<name>G3AX98_CANTC</name>
<evidence type="ECO:0000259" key="6">
    <source>
        <dbReference type="PROSITE" id="PS50255"/>
    </source>
</evidence>
<dbReference type="SMART" id="SM01117">
    <property type="entry name" value="Cyt-b5"/>
    <property type="match status" value="1"/>
</dbReference>
<dbReference type="PANTHER" id="PTHR10578">
    <property type="entry name" value="S -2-HYDROXY-ACID OXIDASE-RELATED"/>
    <property type="match status" value="1"/>
</dbReference>
<dbReference type="AlphaFoldDB" id="G3AX98"/>
<dbReference type="SUPFAM" id="SSF51395">
    <property type="entry name" value="FMN-linked oxidoreductases"/>
    <property type="match status" value="1"/>
</dbReference>
<keyword evidence="4" id="KW-0560">Oxidoreductase</keyword>
<dbReference type="SUPFAM" id="SSF55856">
    <property type="entry name" value="Cytochrome b5-like heme/steroid binding domain"/>
    <property type="match status" value="1"/>
</dbReference>
<dbReference type="PANTHER" id="PTHR10578:SF148">
    <property type="entry name" value="L-LACTATE DEHYDROGENASE (CYTOCHROME)"/>
    <property type="match status" value="1"/>
</dbReference>
<proteinExistence type="predicted"/>
<dbReference type="GO" id="GO:0020037">
    <property type="term" value="F:heme binding"/>
    <property type="evidence" value="ECO:0007669"/>
    <property type="project" value="InterPro"/>
</dbReference>